<reference evidence="10" key="1">
    <citation type="submission" date="2025-08" db="UniProtKB">
        <authorList>
            <consortium name="RefSeq"/>
        </authorList>
    </citation>
    <scope>IDENTIFICATION</scope>
</reference>
<name>A0A1U7ZM04_NELNU</name>
<dbReference type="KEGG" id="nnu:104595866"/>
<dbReference type="PANTHER" id="PTHR37739">
    <property type="entry name" value="KINESIN-LIKE PROTEIN KIN-12D"/>
    <property type="match status" value="1"/>
</dbReference>
<dbReference type="GO" id="GO:0007018">
    <property type="term" value="P:microtubule-based movement"/>
    <property type="evidence" value="ECO:0007669"/>
    <property type="project" value="InterPro"/>
</dbReference>
<gene>
    <name evidence="10" type="primary">LOC104595866</name>
</gene>
<dbReference type="InterPro" id="IPR027417">
    <property type="entry name" value="P-loop_NTPase"/>
</dbReference>
<keyword evidence="9" id="KW-1185">Reference proteome</keyword>
<evidence type="ECO:0000256" key="4">
    <source>
        <dbReference type="ARBA" id="ARBA00023054"/>
    </source>
</evidence>
<dbReference type="PRINTS" id="PR00380">
    <property type="entry name" value="KINESINHEAVY"/>
</dbReference>
<feature type="coiled-coil region" evidence="7">
    <location>
        <begin position="580"/>
        <end position="607"/>
    </location>
</feature>
<feature type="compositionally biased region" description="Polar residues" evidence="8">
    <location>
        <begin position="2618"/>
        <end position="2631"/>
    </location>
</feature>
<dbReference type="SUPFAM" id="SSF52540">
    <property type="entry name" value="P-loop containing nucleoside triphosphate hydrolases"/>
    <property type="match status" value="1"/>
</dbReference>
<dbReference type="OrthoDB" id="3176171at2759"/>
<dbReference type="InterPro" id="IPR001752">
    <property type="entry name" value="Kinesin_motor_dom"/>
</dbReference>
<feature type="coiled-coil region" evidence="7">
    <location>
        <begin position="1352"/>
        <end position="1393"/>
    </location>
</feature>
<feature type="compositionally biased region" description="Basic and acidic residues" evidence="8">
    <location>
        <begin position="635"/>
        <end position="648"/>
    </location>
</feature>
<proteinExistence type="inferred from homology"/>
<dbReference type="PROSITE" id="PS50067">
    <property type="entry name" value="KINESIN_MOTOR_2"/>
    <property type="match status" value="1"/>
</dbReference>
<accession>A0A1U7ZM04</accession>
<feature type="coiled-coil region" evidence="7">
    <location>
        <begin position="1969"/>
        <end position="2094"/>
    </location>
</feature>
<sequence>MLRDLKIFRRNSGKNPTAEEIENVPVNPSDSLIIQPTVDVSRAPLNTIAELTQNPKVVAPEQDAGVRNKVDRTPSKTKGKGYDVTGLLRTPEKQGIGHSSRNRFGWSQKNEPNLNVAETRDEGRADISYGPSSRGNLGSANTTPRSFRVTGRATSTHSESNSTQSTPTKSVTKPPNPAFAPLSVCRPPLNSGARSGNSTVLSKGVSISSAPQLVVNTVEVPHFEPREDPSFWMDHNVQVLIRIRPLNSMERSSHGYNRCLKQESAQSITWIGQPETRFTFDHVACETVNQEMLFRVAGLPMIENCLSGYNSCIFAYGQTGSGKTYTMLGEIDELEVKPSPDRGMTPRIFEFLFARIRAEEESRRDEKLKYNCKCSFLEIYNEQITDLLDPSSTNLLLREDIKKGIYVENLTEFEVQTVNDILKLLAQGAANRKVAATNMNRESSRSHCVFTCVIESRWEKDSTSNLRFARLNLVDLAGSERQKTSGAEGERLKEAANINKSLSTLGHVIMVLVDVAHGKQRHVPYRDSRLTFLLQDSLGGNSKTMIIANVSPSICCAAETLSTLKFAQRAKLIQNNAVVNEDASGDIIALQHQIRLLKEELSVLKRQNVSRSLSFRSAIFEDADVEGYETSSLRKTHEMDQSTTDDSHGSASSGIIRMSTKQLKSLETILAGALRRERMADTSIKQLEAEIEQLNRLVHQREEDNRSTKMMLRFREDKIRRMESLVGGILPPDAYLLEENNSLSEEIQILRAKVDRNPEVTRFALENIRLLDQLRRFQDFYEEGERELLLDEVSELRNQLAQFLEGKTGQHDFPHLNMLPKKQEAVHVTKENDGFHLELENTRKELEDCRNNLKSCLEMNAKLTWEIDDLRFQLKNLKSSTFDANAEPMKESMAEAQLFEAQLLKAVQKEKIDWEQQTLMKHTEEIMNLQLELDILKIILQEERSLHGEVEKRTLCLNRDLEIEKERSLQIIKQYEDVKNELKDARNVIEALESQQILSINELGDLRVSNSQYMELLSKQEQEIFILKEQLSSQELKNNLLLKVSDREDSCLRAKLKKMHDSLEKAKRLNMSYQSDQAFQTSHEQEMDEVRRQAEAETAEVIVCLQEELATLQYQLEESSAKEMETKQSLMHLETESKELQERLHFMTQNTERLGELIKEKDLEIRALSEEWERLASDMEEVLADGHEALKDASDQLDLISSSIPHRRTWIGEQVNKMIRTITEKELTIQELQRCVEDAHDIRNDMDWKLRSLRGAVLAITETQQHERNEKEKEVFLLKSQLSAKDTIIADLENKISFEKRQCSNAKICAVVAFVIVNRLSEINHGYLDALKNKDLQLSESVELNLKMDTLFHEKVAVIEEAEKQIKDLTIELEASKETCAMLEEKLTEEKKQACSMECKLEEFEKDFLLKTKQKLDELKSGFFTLNSCMSEYTEPVGGPEKVHAPGRHENICEEHDSVGGTGTEKSERSRNEESDVAVDMTNDITQNDLKIEKDTYACELKSLEPGRNSKDVFDRDITILLLKKEIESALVSLRGVQVQMAKLLDEKEEIRKSEKKSRQSVECLKAQVLALQAEMSSMEKQFNLKMMELDNKLQTVEEVLELELTDAKVVAAQKSAEASCLLAKFEEAQETMKEADAVVNALMLANESAKLEIERLKKLGTALESERGSLIKEVQNLKSLNDLKDQQYDDLENQFKSSLLETRGLVLELEDIIAQVQANFEEEFESVIGELNCMKSQVLSSTNLMSSLLEDVWSEIIVKDCAVSVLHLCHMGVLLEMVTGLNAENGLLHHGLYESNSLIAALREQNFKAKKELEMCRILKGKLLVDIKNNFDRIARKEDETGKLSAKLMSFEKKILDLQLQEESMLARSNSMGSELAILMKELDMSKQNSLRVTLDEEKLLKDKEKVIKSLEEFIMTNLSAKEFESLVLKSELKLMNLQRADLVREGCRLAEVLDNLNKEMILLMVDLEVEKQLLMDTESEVELLKKEANEAHNDRQGILQKLKQSSLKITEMDKVNKTLEQDIQLLKEVSCLSQSELDEALKDKERLLAQVQVLEIEKKRLHEEMSSKEAALNSSSNHISALKIQNQKLQNDASLLDSSVCRLQTEIDQEKHRLQDRISSLEACISSLQIDLEIRNAEMERLEHSQSVSVEELRSNRQDLEFQIDKVNALKEENGSLKYELMSVGQKRDEILSLIRLNAKNCVDLFKVVDMSGNKICEILEEKILTLLNRMFQEISENEERVSKVIVESEHLEHFVQELISENLSLQDELLRKEDVLKGLLFDLSLLQESASNAKDQKDELEEMVAALESLEEELAAKSGELDEAVAHGQMLESDLQGKINMISSLELDISKERESLKLLSDQNLELKVQVEDLLTEKTSTEEELTERRRVTERLEEEVLEMGNALGEMNNFIESLKNDLDKVSTERNDLYSEVLTLKEKLETVQALAEENEAIAVEARQMAESRKNYAEEKEEEVKLLERSVEELECTVNVLENKVNIVKGEAEKQRLQREDLEMELQSLRHQMLTVHNSSIMMSSDTQNVSNVDLQRKLEEKEIDMQEAQKQIKILEKNVAEKEAEISQCRAHISELNLHAEAQAREYKQKFKALEAMAEQVKPEQTSSHIANLSSSKPEKNAAKSRGSGSPFKCIGLGLTQQINSEKDEELNAGRLRIEELEALAASRQKEIFMLNARLAAAESMTHDVIRDLLGVKLDMTNYASLLDCQQVQKITEKARLHSEESEQEVLKLKQQLNEFIKERQGWLEEINQKHAEMVAAQIALEKLHQRDQFLTTENETLKIENANYKKEVTELQSEVKKLSGQQNLQQRIHHHAKIKEENYSLKTQNDELGAKLRRTEGILSRVKEELARYRVSSGRSPFINFEEEQRLNEKLKETEEERLQLAQKLLGLCTSILKAAGIKQPVSNISLSVAEEALGQLRDRVTSLERELEDLKFKSKITSERIRLSELNPESSSLGSMIDEKSLIQRGVSHTPFLSSLSR</sequence>
<dbReference type="GO" id="GO:0008017">
    <property type="term" value="F:microtubule binding"/>
    <property type="evidence" value="ECO:0007669"/>
    <property type="project" value="InterPro"/>
</dbReference>
<dbReference type="RefSeq" id="XP_010255106.1">
    <property type="nucleotide sequence ID" value="XM_010256804.2"/>
</dbReference>
<feature type="compositionally biased region" description="Basic and acidic residues" evidence="8">
    <location>
        <begin position="1465"/>
        <end position="1474"/>
    </location>
</feature>
<evidence type="ECO:0000256" key="5">
    <source>
        <dbReference type="ARBA" id="ARBA00023175"/>
    </source>
</evidence>
<evidence type="ECO:0000256" key="7">
    <source>
        <dbReference type="SAM" id="Coils"/>
    </source>
</evidence>
<feature type="coiled-coil region" evidence="7">
    <location>
        <begin position="1640"/>
        <end position="1695"/>
    </location>
</feature>
<feature type="coiled-coil region" evidence="7">
    <location>
        <begin position="677"/>
        <end position="704"/>
    </location>
</feature>
<feature type="compositionally biased region" description="Polar residues" evidence="8">
    <location>
        <begin position="130"/>
        <end position="145"/>
    </location>
</feature>
<evidence type="ECO:0000313" key="10">
    <source>
        <dbReference type="RefSeq" id="XP_010255106.1"/>
    </source>
</evidence>
<dbReference type="GO" id="GO:0005874">
    <property type="term" value="C:microtubule"/>
    <property type="evidence" value="ECO:0007669"/>
    <property type="project" value="UniProtKB-KW"/>
</dbReference>
<protein>
    <submittedName>
        <fullName evidence="10">Kinesin-like protein KIN-12F isoform X1</fullName>
    </submittedName>
</protein>
<evidence type="ECO:0000256" key="8">
    <source>
        <dbReference type="SAM" id="MobiDB-lite"/>
    </source>
</evidence>
<feature type="region of interest" description="Disordered" evidence="8">
    <location>
        <begin position="90"/>
        <end position="177"/>
    </location>
</feature>
<feature type="region of interest" description="Disordered" evidence="8">
    <location>
        <begin position="2617"/>
        <end position="2643"/>
    </location>
</feature>
<evidence type="ECO:0000256" key="6">
    <source>
        <dbReference type="ARBA" id="ARBA00034488"/>
    </source>
</evidence>
<dbReference type="Gene3D" id="3.40.850.10">
    <property type="entry name" value="Kinesin motor domain"/>
    <property type="match status" value="1"/>
</dbReference>
<feature type="region of interest" description="Disordered" evidence="8">
    <location>
        <begin position="631"/>
        <end position="653"/>
    </location>
</feature>
<dbReference type="SMART" id="SM00129">
    <property type="entry name" value="KISc"/>
    <property type="match status" value="1"/>
</dbReference>
<feature type="coiled-coil region" evidence="7">
    <location>
        <begin position="919"/>
        <end position="1037"/>
    </location>
</feature>
<dbReference type="InterPro" id="IPR036961">
    <property type="entry name" value="Kinesin_motor_dom_sf"/>
</dbReference>
<keyword evidence="5" id="KW-0505">Motor protein</keyword>
<keyword evidence="2" id="KW-0547">Nucleotide-binding</keyword>
<dbReference type="eggNOG" id="ENOG502QR1R">
    <property type="taxonomic scope" value="Eukaryota"/>
</dbReference>
<dbReference type="GO" id="GO:0003777">
    <property type="term" value="F:microtubule motor activity"/>
    <property type="evidence" value="ECO:0007669"/>
    <property type="project" value="InterPro"/>
</dbReference>
<dbReference type="PANTHER" id="PTHR37739:SF8">
    <property type="entry name" value="KINESIN-LIKE PROTEIN KIN-12D"/>
    <property type="match status" value="1"/>
</dbReference>
<keyword evidence="1" id="KW-0493">Microtubule</keyword>
<evidence type="ECO:0000256" key="3">
    <source>
        <dbReference type="ARBA" id="ARBA00022840"/>
    </source>
</evidence>
<dbReference type="GO" id="GO:0032153">
    <property type="term" value="C:cell division site"/>
    <property type="evidence" value="ECO:0000318"/>
    <property type="project" value="GO_Central"/>
</dbReference>
<feature type="coiled-coil region" evidence="7">
    <location>
        <begin position="2794"/>
        <end position="2821"/>
    </location>
</feature>
<dbReference type="GO" id="GO:0000281">
    <property type="term" value="P:mitotic cytokinesis"/>
    <property type="evidence" value="ECO:0000318"/>
    <property type="project" value="GO_Central"/>
</dbReference>
<dbReference type="OMA" id="ENECFSA"/>
<evidence type="ECO:0000256" key="1">
    <source>
        <dbReference type="ARBA" id="ARBA00022701"/>
    </source>
</evidence>
<dbReference type="Pfam" id="PF00225">
    <property type="entry name" value="Kinesin"/>
    <property type="match status" value="1"/>
</dbReference>
<comment type="similarity">
    <text evidence="6">Belongs to the TRAFAC class myosin-kinesin ATPase superfamily. Kinesin family. KIN-12 subfamily.</text>
</comment>
<dbReference type="InterPro" id="IPR019821">
    <property type="entry name" value="Kinesin_motor_CS"/>
</dbReference>
<dbReference type="CDD" id="cd01373">
    <property type="entry name" value="KISc_KLP2_like"/>
    <property type="match status" value="1"/>
</dbReference>
<feature type="coiled-coil region" evidence="7">
    <location>
        <begin position="2884"/>
        <end position="2954"/>
    </location>
</feature>
<dbReference type="FunCoup" id="A0A1U7ZM04">
    <property type="interactions" value="552"/>
</dbReference>
<dbReference type="GO" id="GO:0005524">
    <property type="term" value="F:ATP binding"/>
    <property type="evidence" value="ECO:0007669"/>
    <property type="project" value="UniProtKB-UniRule"/>
</dbReference>
<feature type="coiled-coil region" evidence="7">
    <location>
        <begin position="2738"/>
        <end position="2765"/>
    </location>
</feature>
<feature type="coiled-coil region" evidence="7">
    <location>
        <begin position="832"/>
        <end position="859"/>
    </location>
</feature>
<dbReference type="STRING" id="4432.A0A1U7ZM04"/>
<dbReference type="Proteomes" id="UP000189703">
    <property type="component" value="Unplaced"/>
</dbReference>
<dbReference type="GeneID" id="104595866"/>
<dbReference type="FunFam" id="3.40.850.10:FF:000033">
    <property type="entry name" value="Kinesin-like protein KIN-12E"/>
    <property type="match status" value="1"/>
</dbReference>
<evidence type="ECO:0000313" key="9">
    <source>
        <dbReference type="Proteomes" id="UP000189703"/>
    </source>
</evidence>
<dbReference type="PROSITE" id="PS00411">
    <property type="entry name" value="KINESIN_MOTOR_1"/>
    <property type="match status" value="1"/>
</dbReference>
<feature type="compositionally biased region" description="Polar residues" evidence="8">
    <location>
        <begin position="152"/>
        <end position="173"/>
    </location>
</feature>
<feature type="coiled-coil region" evidence="7">
    <location>
        <begin position="2286"/>
        <end position="2612"/>
    </location>
</feature>
<keyword evidence="4 7" id="KW-0175">Coiled coil</keyword>
<organism evidence="9 10">
    <name type="scientific">Nelumbo nucifera</name>
    <name type="common">Sacred lotus</name>
    <dbReference type="NCBI Taxonomy" id="4432"/>
    <lineage>
        <taxon>Eukaryota</taxon>
        <taxon>Viridiplantae</taxon>
        <taxon>Streptophyta</taxon>
        <taxon>Embryophyta</taxon>
        <taxon>Tracheophyta</taxon>
        <taxon>Spermatophyta</taxon>
        <taxon>Magnoliopsida</taxon>
        <taxon>Proteales</taxon>
        <taxon>Nelumbonaceae</taxon>
        <taxon>Nelumbo</taxon>
    </lineage>
</organism>
<evidence type="ECO:0000256" key="2">
    <source>
        <dbReference type="ARBA" id="ARBA00022741"/>
    </source>
</evidence>
<feature type="coiled-coil region" evidence="7">
    <location>
        <begin position="1534"/>
        <end position="1582"/>
    </location>
</feature>
<feature type="region of interest" description="Disordered" evidence="8">
    <location>
        <begin position="1453"/>
        <end position="1475"/>
    </location>
</feature>
<keyword evidence="3" id="KW-0067">ATP-binding</keyword>
<feature type="coiled-coil region" evidence="7">
    <location>
        <begin position="1080"/>
        <end position="1150"/>
    </location>
</feature>
<dbReference type="InterPro" id="IPR044986">
    <property type="entry name" value="KIF15/KIN-12"/>
</dbReference>